<dbReference type="NCBIfam" id="TIGR01643">
    <property type="entry name" value="YD_repeat_2x"/>
    <property type="match status" value="12"/>
</dbReference>
<dbReference type="Pfam" id="PF20148">
    <property type="entry name" value="DUF6531"/>
    <property type="match status" value="1"/>
</dbReference>
<feature type="domain" description="DUF6531" evidence="2">
    <location>
        <begin position="414"/>
        <end position="484"/>
    </location>
</feature>
<evidence type="ECO:0000259" key="2">
    <source>
        <dbReference type="Pfam" id="PF20148"/>
    </source>
</evidence>
<dbReference type="InterPro" id="IPR049082">
    <property type="entry name" value="T7SS_signal"/>
</dbReference>
<reference evidence="4 5" key="1">
    <citation type="journal article" date="2019" name="Int. J. Syst. Evol. Microbiol.">
        <title>The Global Catalogue of Microorganisms (GCM) 10K type strain sequencing project: providing services to taxonomists for standard genome sequencing and annotation.</title>
        <authorList>
            <consortium name="The Broad Institute Genomics Platform"/>
            <consortium name="The Broad Institute Genome Sequencing Center for Infectious Disease"/>
            <person name="Wu L."/>
            <person name="Ma J."/>
        </authorList>
    </citation>
    <scope>NUCLEOTIDE SEQUENCE [LARGE SCALE GENOMIC DNA]</scope>
    <source>
        <strain evidence="4 5">JCM 12696</strain>
    </source>
</reference>
<dbReference type="PANTHER" id="PTHR32305:SF15">
    <property type="entry name" value="PROTEIN RHSA-RELATED"/>
    <property type="match status" value="1"/>
</dbReference>
<evidence type="ECO:0000256" key="1">
    <source>
        <dbReference type="SAM" id="MobiDB-lite"/>
    </source>
</evidence>
<feature type="region of interest" description="Disordered" evidence="1">
    <location>
        <begin position="592"/>
        <end position="673"/>
    </location>
</feature>
<dbReference type="PANTHER" id="PTHR32305">
    <property type="match status" value="1"/>
</dbReference>
<dbReference type="EMBL" id="BAAAKV010000022">
    <property type="protein sequence ID" value="GAA1169286.1"/>
    <property type="molecule type" value="Genomic_DNA"/>
</dbReference>
<dbReference type="InterPro" id="IPR022385">
    <property type="entry name" value="Rhs_assc_core"/>
</dbReference>
<feature type="compositionally biased region" description="Low complexity" evidence="1">
    <location>
        <begin position="647"/>
        <end position="659"/>
    </location>
</feature>
<name>A0ABN1UUY8_9ACTN</name>
<evidence type="ECO:0000259" key="3">
    <source>
        <dbReference type="Pfam" id="PF21725"/>
    </source>
</evidence>
<dbReference type="Proteomes" id="UP001501371">
    <property type="component" value="Unassembled WGS sequence"/>
</dbReference>
<evidence type="ECO:0000313" key="5">
    <source>
        <dbReference type="Proteomes" id="UP001501371"/>
    </source>
</evidence>
<dbReference type="RefSeq" id="WP_344275370.1">
    <property type="nucleotide sequence ID" value="NZ_BAAAKV010000022.1"/>
</dbReference>
<dbReference type="InterPro" id="IPR045351">
    <property type="entry name" value="DUF6531"/>
</dbReference>
<evidence type="ECO:0000313" key="4">
    <source>
        <dbReference type="EMBL" id="GAA1169286.1"/>
    </source>
</evidence>
<dbReference type="NCBIfam" id="TIGR03696">
    <property type="entry name" value="Rhs_assc_core"/>
    <property type="match status" value="1"/>
</dbReference>
<accession>A0ABN1UUY8</accession>
<keyword evidence="5" id="KW-1185">Reference proteome</keyword>
<gene>
    <name evidence="4" type="ORF">GCM10009654_28150</name>
</gene>
<evidence type="ECO:0008006" key="6">
    <source>
        <dbReference type="Google" id="ProtNLM"/>
    </source>
</evidence>
<feature type="compositionally biased region" description="Basic and acidic residues" evidence="1">
    <location>
        <begin position="614"/>
        <end position="636"/>
    </location>
</feature>
<dbReference type="Gene3D" id="2.180.10.10">
    <property type="entry name" value="RHS repeat-associated core"/>
    <property type="match status" value="3"/>
</dbReference>
<sequence>MGIGDFVPDVVEDAVESGVEWAGNRVEDAGRWTADRLDDVGWQSGADWVREQSGSLANRMGAEVDELDLGQTEDKTKLIYGSPSKIRSTASHLRDFQEAFNQVGEGLRGLESDSLKGEGADAFRETVSIEPPKWFKAADACEDAAAALESFADTVEWAQGEAQTAIDKWKAGTRASEEARDAYNDRVDSYNQAADRYNALPADEREPSCRPQKPGEFSDPGTARMEEAQDILAEARRQRNSAAETARAAVTAARDTAPPKPSYSEQALDGFEEIPVMVDHVQGGILRGTAGMLTFVRSVNPTDPYNLTHPAEYVTSLNSTATGLLTVANDPWGAGRQMVSDFMRDPSEGVGRLIPDLALTVATGGAGAGVKATRLAADAADLASDAQRARRLLDEEPPGTRDRSPDERTSTGTDPVDLASGRMFLPQTDVVLPGALPLVFTRRVESGYVVGRFFGPSWSSTVDERLEIDANGVVHVTDDGLLLAYPHPVPGLYTLPETGTVRRTLARDEAGDYTVTDPDTGLVRHFTAPPGVEPGGDGDAWLVQISDRNGHTITVDRAADGTPLALVHSAGHHVTLTVAEGRVTGLALASASASAGTGDSRTDASGASGDLPGDDARGSRGVGHRVDRNRAHESRPDTGPPDGGGTDDSPAPGTDPAPGHADPGDGSRTVRPLVSYGYTGGNLTTVTKASGSALTFEYDDRRRVTAWVDSNQRRYDYVYDDLHRVIAEGGEAGHFQVTLAYSEPDPATGHRTTTLTTADGHTTRHLIGDGCRVLATTDALGHTTRFTYDRRGNQLTRTDALGHTTAFTYDKAGRITAVTRPDGSQLRTRRNALGLTTEFIGPDGARWRQEFDERGNRTSVTDPAGQATHYAYDTRGRLVSVTDALGAVSTVRCDPAGLPLEITDPLGGTTRYERDVFGRPVRLTDPLGAVTHLEWTADGELARRTAPDGATESWTYDGEGNCTSHTDAVGQVSRFEYTHFDLMAARTDPDGARYEFSHDAELRLTQVTNPQGLTWSYTYDPAGRLISETDFDGRTLTYTLDPAGRLAARTTPLGETVAYEYDPLGQVIRKDAAGEVTTYAYDPAGRLLRAAGPDSELVYQYDRRGRVKTELADGRATTYAYDELGRRTRRVTPTGRVTTYGYDAAGRHTHLTTGGHRIEFTRDVAGRELERAFGDILTLSSTWDDAGRLATQKLSTGARTLNTRAYTYRADGHLTALDDSLRGAQRFALDPVGRVTEVTAADWSETYAYDEAGNQTTATWPSRYAGGDATGERAYTGTRVRRAGANRYEHDAAGRLVLRTKTRLSKKPDTWRYTYNTENQLIAVTTPDGTRWRYRYDPLGRRTAKERLAADGVTVAERTTFTWDGTVLAEQTTTDAGQLPHPVTLTWDHQGLTPLAQTERLTDEATQREIDARFFAIATDLVGTPTELIDESGDIAWHTRTTLWGTTTWARTSTAYTPLRFPGQYFDPETGLHYNYFRYYDPETARYTTPDPLGLEPAPNPTTYVHNPHRWIDPLGLAPLDGCPEEHSAVAETRDRMGEGSIVSDHPMTADEALDAAERFLGEGYRELGQNRGVFRSADGLRQFRMDPDSLQGNHWPDIPHVHFEIFEPGAKKASVNNHVPLVE</sequence>
<dbReference type="InterPro" id="IPR050708">
    <property type="entry name" value="T6SS_VgrG/RHS"/>
</dbReference>
<dbReference type="SUPFAM" id="SSF63829">
    <property type="entry name" value="Calcium-dependent phosphotriesterase"/>
    <property type="match status" value="1"/>
</dbReference>
<feature type="compositionally biased region" description="Basic and acidic residues" evidence="1">
    <location>
        <begin position="388"/>
        <end position="409"/>
    </location>
</feature>
<dbReference type="InterPro" id="IPR031325">
    <property type="entry name" value="RHS_repeat"/>
</dbReference>
<dbReference type="Pfam" id="PF05593">
    <property type="entry name" value="RHS_repeat"/>
    <property type="match status" value="8"/>
</dbReference>
<feature type="region of interest" description="Disordered" evidence="1">
    <location>
        <begin position="388"/>
        <end position="419"/>
    </location>
</feature>
<feature type="domain" description="Putative T7SS secretion signal" evidence="3">
    <location>
        <begin position="11"/>
        <end position="261"/>
    </location>
</feature>
<dbReference type="Pfam" id="PF21725">
    <property type="entry name" value="T7SS_signal"/>
    <property type="match status" value="1"/>
</dbReference>
<proteinExistence type="predicted"/>
<dbReference type="InterPro" id="IPR006530">
    <property type="entry name" value="YD"/>
</dbReference>
<comment type="caution">
    <text evidence="4">The sequence shown here is derived from an EMBL/GenBank/DDBJ whole genome shotgun (WGS) entry which is preliminary data.</text>
</comment>
<organism evidence="4 5">
    <name type="scientific">Streptomyces hebeiensis</name>
    <dbReference type="NCBI Taxonomy" id="229486"/>
    <lineage>
        <taxon>Bacteria</taxon>
        <taxon>Bacillati</taxon>
        <taxon>Actinomycetota</taxon>
        <taxon>Actinomycetes</taxon>
        <taxon>Kitasatosporales</taxon>
        <taxon>Streptomycetaceae</taxon>
        <taxon>Streptomyces</taxon>
    </lineage>
</organism>
<protein>
    <recommendedName>
        <fullName evidence="6">Type IV secretion protein Rhs</fullName>
    </recommendedName>
</protein>